<dbReference type="PROSITE" id="PS51257">
    <property type="entry name" value="PROKAR_LIPOPROTEIN"/>
    <property type="match status" value="1"/>
</dbReference>
<keyword evidence="1" id="KW-0732">Signal</keyword>
<dbReference type="SUPFAM" id="SSF55797">
    <property type="entry name" value="PR-1-like"/>
    <property type="match status" value="1"/>
</dbReference>
<dbReference type="InterPro" id="IPR035940">
    <property type="entry name" value="CAP_sf"/>
</dbReference>
<accession>A0ABM7TVQ1</accession>
<keyword evidence="4" id="KW-1185">Reference proteome</keyword>
<dbReference type="EMBL" id="AP024957">
    <property type="protein sequence ID" value="BCZ83103.1"/>
    <property type="molecule type" value="Genomic_DNA"/>
</dbReference>
<evidence type="ECO:0000256" key="1">
    <source>
        <dbReference type="SAM" id="SignalP"/>
    </source>
</evidence>
<organism evidence="3 4">
    <name type="scientific">Paraburkholderia terrae</name>
    <dbReference type="NCBI Taxonomy" id="311230"/>
    <lineage>
        <taxon>Bacteria</taxon>
        <taxon>Pseudomonadati</taxon>
        <taxon>Pseudomonadota</taxon>
        <taxon>Betaproteobacteria</taxon>
        <taxon>Burkholderiales</taxon>
        <taxon>Burkholderiaceae</taxon>
        <taxon>Paraburkholderia</taxon>
    </lineage>
</organism>
<name>A0ABM7TVQ1_9BURK</name>
<feature type="domain" description="SCP" evidence="2">
    <location>
        <begin position="65"/>
        <end position="126"/>
    </location>
</feature>
<sequence>MNYRQNQMQRTIIATYIVAITALAGCATKVTQVEKPEPPYQGPIVRLRYAPGPSNTIRVGEPTALDYVNARREEAGLPLIAVDDKLAEAAADHAHYLDLNRVGTHDEIEGRPGFTGIDVITRVRLHTPAYGASEVLAVFGGPRPVDTPIEDIFASPYHRGAILFDWARAGEASIVGSSSVTVVDFADIAPTLSETELVAWPYDGQRGVPTAWVNNEQPDPMGADARYRGQVLGFPITLSGGPNAHIELRSVELRDQRGKKVACKIAPLTAADAARNTAICTPYEPLRTGTHYTVHALGRVTQLGKVAPFDLAWAFTTLDENRKARSLVAQSDSR</sequence>
<feature type="signal peptide" evidence="1">
    <location>
        <begin position="1"/>
        <end position="24"/>
    </location>
</feature>
<reference evidence="3 4" key="1">
    <citation type="journal article" date="2022" name="Front. Microbiol.">
        <title>Identification and characterization of a novel class of self-sufficient cytochrome P450 hydroxylase involved in cyclohexanecarboxylate degradation in Paraburkholderia terrae strain KU-64.</title>
        <authorList>
            <person name="Yamamoto T."/>
            <person name="Hasegawa Y."/>
            <person name="Iwaki H."/>
        </authorList>
    </citation>
    <scope>NUCLEOTIDE SEQUENCE [LARGE SCALE GENOMIC DNA]</scope>
    <source>
        <strain evidence="3 4">KU-64</strain>
    </source>
</reference>
<dbReference type="Gene3D" id="3.40.33.10">
    <property type="entry name" value="CAP"/>
    <property type="match status" value="1"/>
</dbReference>
<evidence type="ECO:0000313" key="3">
    <source>
        <dbReference type="EMBL" id="BCZ83103.1"/>
    </source>
</evidence>
<feature type="chain" id="PRO_5047242056" description="SCP domain-containing protein" evidence="1">
    <location>
        <begin position="25"/>
        <end position="334"/>
    </location>
</feature>
<dbReference type="Pfam" id="PF00188">
    <property type="entry name" value="CAP"/>
    <property type="match status" value="1"/>
</dbReference>
<proteinExistence type="predicted"/>
<gene>
    <name evidence="3" type="ORF">PTKU64_67780</name>
</gene>
<dbReference type="Proteomes" id="UP001319874">
    <property type="component" value="Chromosome 3"/>
</dbReference>
<protein>
    <recommendedName>
        <fullName evidence="2">SCP domain-containing protein</fullName>
    </recommendedName>
</protein>
<evidence type="ECO:0000259" key="2">
    <source>
        <dbReference type="Pfam" id="PF00188"/>
    </source>
</evidence>
<dbReference type="InterPro" id="IPR014044">
    <property type="entry name" value="CAP_dom"/>
</dbReference>
<evidence type="ECO:0000313" key="4">
    <source>
        <dbReference type="Proteomes" id="UP001319874"/>
    </source>
</evidence>